<comment type="caution">
    <text evidence="2">The sequence shown here is derived from an EMBL/GenBank/DDBJ whole genome shotgun (WGS) entry which is preliminary data.</text>
</comment>
<dbReference type="InterPro" id="IPR013083">
    <property type="entry name" value="Znf_RING/FYVE/PHD"/>
</dbReference>
<proteinExistence type="predicted"/>
<dbReference type="EMBL" id="MU167288">
    <property type="protein sequence ID" value="KAG0144831.1"/>
    <property type="molecule type" value="Genomic_DNA"/>
</dbReference>
<dbReference type="SUPFAM" id="SSF57850">
    <property type="entry name" value="RING/U-box"/>
    <property type="match status" value="1"/>
</dbReference>
<dbReference type="OrthoDB" id="21204at2759"/>
<sequence length="206" mass="23884">MDHTNHTSLLDIPDYDEFDIPNHEEPQTTPDETILTGLIRYEQDLRHLRGLDRPLNELEFNDWQAVEEWLWEIEWHEFLSEPGSSTYLPSTIEHIRQFRLQINDLIPEFEYGEEVPENQPQNQASTAVQSLGPRPYVVGESDNARCAVCMENWEEGCKVVELKCFKSHILHVICAEQSFGFSMRCPYCRTEVKITKEDDQAGPSGS</sequence>
<dbReference type="Pfam" id="PF13639">
    <property type="entry name" value="zf-RING_2"/>
    <property type="match status" value="1"/>
</dbReference>
<evidence type="ECO:0000313" key="3">
    <source>
        <dbReference type="Proteomes" id="UP000886653"/>
    </source>
</evidence>
<dbReference type="InterPro" id="IPR001841">
    <property type="entry name" value="Znf_RING"/>
</dbReference>
<reference evidence="2" key="1">
    <citation type="submission" date="2013-11" db="EMBL/GenBank/DDBJ databases">
        <title>Genome sequence of the fusiform rust pathogen reveals effectors for host alternation and coevolution with pine.</title>
        <authorList>
            <consortium name="DOE Joint Genome Institute"/>
            <person name="Smith K."/>
            <person name="Pendleton A."/>
            <person name="Kubisiak T."/>
            <person name="Anderson C."/>
            <person name="Salamov A."/>
            <person name="Aerts A."/>
            <person name="Riley R."/>
            <person name="Clum A."/>
            <person name="Lindquist E."/>
            <person name="Ence D."/>
            <person name="Campbell M."/>
            <person name="Kronenberg Z."/>
            <person name="Feau N."/>
            <person name="Dhillon B."/>
            <person name="Hamelin R."/>
            <person name="Burleigh J."/>
            <person name="Smith J."/>
            <person name="Yandell M."/>
            <person name="Nelson C."/>
            <person name="Grigoriev I."/>
            <person name="Davis J."/>
        </authorList>
    </citation>
    <scope>NUCLEOTIDE SEQUENCE</scope>
    <source>
        <strain evidence="2">G11</strain>
    </source>
</reference>
<dbReference type="AlphaFoldDB" id="A0A9P6TA61"/>
<gene>
    <name evidence="2" type="ORF">CROQUDRAFT_94627</name>
</gene>
<evidence type="ECO:0000313" key="2">
    <source>
        <dbReference type="EMBL" id="KAG0144831.1"/>
    </source>
</evidence>
<dbReference type="Proteomes" id="UP000886653">
    <property type="component" value="Unassembled WGS sequence"/>
</dbReference>
<organism evidence="2 3">
    <name type="scientific">Cronartium quercuum f. sp. fusiforme G11</name>
    <dbReference type="NCBI Taxonomy" id="708437"/>
    <lineage>
        <taxon>Eukaryota</taxon>
        <taxon>Fungi</taxon>
        <taxon>Dikarya</taxon>
        <taxon>Basidiomycota</taxon>
        <taxon>Pucciniomycotina</taxon>
        <taxon>Pucciniomycetes</taxon>
        <taxon>Pucciniales</taxon>
        <taxon>Coleosporiaceae</taxon>
        <taxon>Cronartium</taxon>
    </lineage>
</organism>
<evidence type="ECO:0000259" key="1">
    <source>
        <dbReference type="Pfam" id="PF13639"/>
    </source>
</evidence>
<feature type="domain" description="RING-type" evidence="1">
    <location>
        <begin position="145"/>
        <end position="189"/>
    </location>
</feature>
<name>A0A9P6TA61_9BASI</name>
<protein>
    <recommendedName>
        <fullName evidence="1">RING-type domain-containing protein</fullName>
    </recommendedName>
</protein>
<accession>A0A9P6TA61</accession>
<keyword evidence="3" id="KW-1185">Reference proteome</keyword>
<dbReference type="Gene3D" id="3.30.40.10">
    <property type="entry name" value="Zinc/RING finger domain, C3HC4 (zinc finger)"/>
    <property type="match status" value="1"/>
</dbReference>